<accession>A0A0N9I802</accession>
<gene>
    <name evidence="1" type="ORF">AOZ06_41060</name>
</gene>
<evidence type="ECO:0008006" key="3">
    <source>
        <dbReference type="Google" id="ProtNLM"/>
    </source>
</evidence>
<dbReference type="STRING" id="860235.AOZ06_41060"/>
<proteinExistence type="predicted"/>
<reference evidence="1 2" key="1">
    <citation type="submission" date="2015-07" db="EMBL/GenBank/DDBJ databases">
        <title>Genome sequencing of Kibdelosporangium phytohabitans.</title>
        <authorList>
            <person name="Qin S."/>
            <person name="Xing K."/>
        </authorList>
    </citation>
    <scope>NUCLEOTIDE SEQUENCE [LARGE SCALE GENOMIC DNA]</scope>
    <source>
        <strain evidence="1 2">KLBMP1111</strain>
    </source>
</reference>
<organism evidence="1 2">
    <name type="scientific">Kibdelosporangium phytohabitans</name>
    <dbReference type="NCBI Taxonomy" id="860235"/>
    <lineage>
        <taxon>Bacteria</taxon>
        <taxon>Bacillati</taxon>
        <taxon>Actinomycetota</taxon>
        <taxon>Actinomycetes</taxon>
        <taxon>Pseudonocardiales</taxon>
        <taxon>Pseudonocardiaceae</taxon>
        <taxon>Kibdelosporangium</taxon>
    </lineage>
</organism>
<dbReference type="EMBL" id="CP012752">
    <property type="protein sequence ID" value="ALG12406.1"/>
    <property type="molecule type" value="Genomic_DNA"/>
</dbReference>
<keyword evidence="2" id="KW-1185">Reference proteome</keyword>
<evidence type="ECO:0000313" key="2">
    <source>
        <dbReference type="Proteomes" id="UP000063699"/>
    </source>
</evidence>
<name>A0A0N9I802_9PSEU</name>
<evidence type="ECO:0000313" key="1">
    <source>
        <dbReference type="EMBL" id="ALG12406.1"/>
    </source>
</evidence>
<dbReference type="AlphaFoldDB" id="A0A0N9I802"/>
<sequence length="344" mass="37472">MRVSEAREVARRWTETEGVLLLGFAGAFLQGSALWAPADAVHPADSDVDVMIAIDGDPARLPPGKFRYGGVLLEVSAMSTSRLSSPEAVLSDYHLAGNLHLPGILADPTGHLTALHTEVARRFGDNEWIQARCTDAMNRIRDRLTTMDTTAPLPGQVTNWLFGTGVTTHVLLVAALRNPTIRRRYTAVRELLRENDKLDYHEHLLHRLGSANLTQGQVTDHLNALTTVFDAATAVTADYRFASDITESARPTGIDASHDSIAAGLHREAVFWIVATYCRCLTKLSLADRPIDHRLNAFHALLADLGALTADDRRKKADWVLADLPGLTEIALALVLEGDVAGLV</sequence>
<protein>
    <recommendedName>
        <fullName evidence="3">Polymerase nucleotidyl transferase domain-containing protein</fullName>
    </recommendedName>
</protein>
<dbReference type="Proteomes" id="UP000063699">
    <property type="component" value="Chromosome"/>
</dbReference>
<dbReference type="KEGG" id="kphy:AOZ06_41060"/>